<feature type="compositionally biased region" description="Pro residues" evidence="1">
    <location>
        <begin position="193"/>
        <end position="204"/>
    </location>
</feature>
<feature type="chain" id="PRO_5031561345" evidence="2">
    <location>
        <begin position="16"/>
        <end position="283"/>
    </location>
</feature>
<feature type="compositionally biased region" description="Low complexity" evidence="1">
    <location>
        <begin position="144"/>
        <end position="161"/>
    </location>
</feature>
<sequence>MMIVALALFPGLADALTAPTGRFPTCRMRSGPIVAAEQLPAAVRAVIPAGAGLGAGVVVLRQVAVQMRKEREERQERERIERQRARASGLKNAAAVGVLPALAVTATVFLGPAVEQALFKPESTGTPTPMAVRKVPAQQREKPTVVTPPTGASTPGTGAAPVTPPRIEDLKVAPSPSPPATPPLIQDLKVSPSPSPPLPSPPAPVSATALGLELPNTPTAIAAVGLFAVIAAKAASGGAEVDDTSPLTAEPGLTSPEEDAVEEDVVWPTEGQVTSWYDAGVRL</sequence>
<feature type="region of interest" description="Disordered" evidence="1">
    <location>
        <begin position="121"/>
        <end position="204"/>
    </location>
</feature>
<proteinExistence type="predicted"/>
<evidence type="ECO:0000256" key="1">
    <source>
        <dbReference type="SAM" id="MobiDB-lite"/>
    </source>
</evidence>
<organism evidence="3">
    <name type="scientific">Calcidiscus leptoporus</name>
    <dbReference type="NCBI Taxonomy" id="127549"/>
    <lineage>
        <taxon>Eukaryota</taxon>
        <taxon>Haptista</taxon>
        <taxon>Haptophyta</taxon>
        <taxon>Prymnesiophyceae</taxon>
        <taxon>Coccolithales</taxon>
        <taxon>Calcidiscaceae</taxon>
        <taxon>Calcidiscus</taxon>
    </lineage>
</organism>
<feature type="region of interest" description="Disordered" evidence="1">
    <location>
        <begin position="237"/>
        <end position="260"/>
    </location>
</feature>
<dbReference type="EMBL" id="HBER01033533">
    <property type="protein sequence ID" value="CAD8541572.1"/>
    <property type="molecule type" value="Transcribed_RNA"/>
</dbReference>
<gene>
    <name evidence="3" type="ORF">CLEP1334_LOCUS16858</name>
</gene>
<reference evidence="3" key="1">
    <citation type="submission" date="2021-01" db="EMBL/GenBank/DDBJ databases">
        <authorList>
            <person name="Corre E."/>
            <person name="Pelletier E."/>
            <person name="Niang G."/>
            <person name="Scheremetjew M."/>
            <person name="Finn R."/>
            <person name="Kale V."/>
            <person name="Holt S."/>
            <person name="Cochrane G."/>
            <person name="Meng A."/>
            <person name="Brown T."/>
            <person name="Cohen L."/>
        </authorList>
    </citation>
    <scope>NUCLEOTIDE SEQUENCE</scope>
    <source>
        <strain evidence="3">RCC1130</strain>
    </source>
</reference>
<accession>A0A7S0J660</accession>
<name>A0A7S0J660_9EUKA</name>
<evidence type="ECO:0000313" key="3">
    <source>
        <dbReference type="EMBL" id="CAD8541572.1"/>
    </source>
</evidence>
<protein>
    <submittedName>
        <fullName evidence="3">Uncharacterized protein</fullName>
    </submittedName>
</protein>
<keyword evidence="2" id="KW-0732">Signal</keyword>
<evidence type="ECO:0000256" key="2">
    <source>
        <dbReference type="SAM" id="SignalP"/>
    </source>
</evidence>
<feature type="signal peptide" evidence="2">
    <location>
        <begin position="1"/>
        <end position="15"/>
    </location>
</feature>
<dbReference type="AlphaFoldDB" id="A0A7S0J660"/>